<organism evidence="9 10">
    <name type="scientific">Candidatus Tenderia electrophaga</name>
    <dbReference type="NCBI Taxonomy" id="1748243"/>
    <lineage>
        <taxon>Bacteria</taxon>
        <taxon>Pseudomonadati</taxon>
        <taxon>Pseudomonadota</taxon>
        <taxon>Gammaproteobacteria</taxon>
        <taxon>Candidatus Tenderiales</taxon>
        <taxon>Candidatus Tenderiaceae</taxon>
        <taxon>Candidatus Tenderia</taxon>
    </lineage>
</organism>
<feature type="domain" description="4Fe-4S ferredoxin-type" evidence="8">
    <location>
        <begin position="253"/>
        <end position="284"/>
    </location>
</feature>
<dbReference type="SUPFAM" id="SSF54862">
    <property type="entry name" value="4Fe-4S ferredoxins"/>
    <property type="match status" value="1"/>
</dbReference>
<keyword evidence="4" id="KW-0249">Electron transport</keyword>
<dbReference type="GO" id="GO:0005886">
    <property type="term" value="C:plasma membrane"/>
    <property type="evidence" value="ECO:0007669"/>
    <property type="project" value="TreeGrafter"/>
</dbReference>
<dbReference type="KEGG" id="tee:Tel_00495"/>
<keyword evidence="5" id="KW-0408">Iron</keyword>
<evidence type="ECO:0000313" key="10">
    <source>
        <dbReference type="Proteomes" id="UP000055136"/>
    </source>
</evidence>
<feature type="transmembrane region" description="Helical" evidence="7">
    <location>
        <begin position="138"/>
        <end position="163"/>
    </location>
</feature>
<reference evidence="9" key="1">
    <citation type="submission" date="2015-10" db="EMBL/GenBank/DDBJ databases">
        <title>Description of Candidatus Tenderia electrophaga gen. nov, sp. nov., an Uncultivated Electroautotroph from a Biocathode Enrichment.</title>
        <authorList>
            <person name="Eddie B.J."/>
            <person name="Malanoski A.P."/>
            <person name="Wang Z."/>
            <person name="Hall R.J."/>
            <person name="Oh S.D."/>
            <person name="Heiner C."/>
            <person name="Lin B."/>
            <person name="Strycharz-Glaven S.M."/>
        </authorList>
    </citation>
    <scope>NUCLEOTIDE SEQUENCE [LARGE SCALE GENOMIC DNA]</scope>
    <source>
        <strain evidence="9">NRL1</strain>
    </source>
</reference>
<keyword evidence="3" id="KW-0479">Metal-binding</keyword>
<dbReference type="GO" id="GO:0051539">
    <property type="term" value="F:4 iron, 4 sulfur cluster binding"/>
    <property type="evidence" value="ECO:0007669"/>
    <property type="project" value="UniProtKB-KW"/>
</dbReference>
<feature type="transmembrane region" description="Helical" evidence="7">
    <location>
        <begin position="183"/>
        <end position="202"/>
    </location>
</feature>
<dbReference type="PANTHER" id="PTHR30176">
    <property type="entry name" value="FERREDOXIN-TYPE PROTEIN NAPH"/>
    <property type="match status" value="1"/>
</dbReference>
<dbReference type="PROSITE" id="PS51379">
    <property type="entry name" value="4FE4S_FER_2"/>
    <property type="match status" value="1"/>
</dbReference>
<evidence type="ECO:0000259" key="8">
    <source>
        <dbReference type="PROSITE" id="PS51379"/>
    </source>
</evidence>
<keyword evidence="6" id="KW-0411">Iron-sulfur</keyword>
<protein>
    <recommendedName>
        <fullName evidence="8">4Fe-4S ferredoxin-type domain-containing protein</fullName>
    </recommendedName>
</protein>
<dbReference type="InterPro" id="IPR051684">
    <property type="entry name" value="Electron_Trans/Redox"/>
</dbReference>
<evidence type="ECO:0000256" key="3">
    <source>
        <dbReference type="ARBA" id="ARBA00022723"/>
    </source>
</evidence>
<feature type="transmembrane region" description="Helical" evidence="7">
    <location>
        <begin position="314"/>
        <end position="333"/>
    </location>
</feature>
<proteinExistence type="predicted"/>
<dbReference type="InterPro" id="IPR017896">
    <property type="entry name" value="4Fe4S_Fe-S-bd"/>
</dbReference>
<feature type="transmembrane region" description="Helical" evidence="7">
    <location>
        <begin position="68"/>
        <end position="86"/>
    </location>
</feature>
<evidence type="ECO:0000256" key="4">
    <source>
        <dbReference type="ARBA" id="ARBA00022982"/>
    </source>
</evidence>
<evidence type="ECO:0000256" key="5">
    <source>
        <dbReference type="ARBA" id="ARBA00023004"/>
    </source>
</evidence>
<dbReference type="GO" id="GO:0046872">
    <property type="term" value="F:metal ion binding"/>
    <property type="evidence" value="ECO:0007669"/>
    <property type="project" value="UniProtKB-KW"/>
</dbReference>
<feature type="transmembrane region" description="Helical" evidence="7">
    <location>
        <begin position="29"/>
        <end position="48"/>
    </location>
</feature>
<evidence type="ECO:0000256" key="7">
    <source>
        <dbReference type="SAM" id="Phobius"/>
    </source>
</evidence>
<dbReference type="Pfam" id="PF13746">
    <property type="entry name" value="Fer4_18"/>
    <property type="match status" value="1"/>
</dbReference>
<dbReference type="Pfam" id="PF12801">
    <property type="entry name" value="Fer4_5"/>
    <property type="match status" value="1"/>
</dbReference>
<sequence length="438" mass="49694">MSGNKTLGKIPVVIEARRPSYKLHWQRRAFQLSVLALLVIIPVSGLFRIDPMQGAFAMLGRQIWFSDFGMVFGFWMVVACLLAMLYSMMGTVFCGWACPQNTLSELANMATQKLLGRRAEVSLDGTPMKLSSAKNRPLNWTVLVLLCAAVSGAVALIPLFYFYEPALVWKFITFQHDPGLAPSLHWIYTVFFLVILVDITMIRHFMCRFMCIYKVWQHTFKTRQTLHVAYDDSRADECTKCNYCVSSCFLGIDPRRTDVYDTCINCGECITACDNLQVRKQSDREGLLKFAMGERQGQNFDRFKTNVSDLFSRVSWAFPLFLIGVLLVAWGAWSYDRYHLTVYRAETLQGAQISDYRISVANKFYQPTRLYVAVEGLPDSAYSLASDKVDFITAGRLDVGLHISPDLAKGLYPVTVRVQSEDGWEESFRIQHFSGGGV</sequence>
<dbReference type="STRING" id="1748243.Tel_00495"/>
<dbReference type="PANTHER" id="PTHR30176:SF3">
    <property type="entry name" value="FERREDOXIN-TYPE PROTEIN NAPH"/>
    <property type="match status" value="1"/>
</dbReference>
<keyword evidence="7" id="KW-1133">Transmembrane helix</keyword>
<accession>A0A0S2T994</accession>
<keyword evidence="2" id="KW-0004">4Fe-4S</keyword>
<keyword evidence="7" id="KW-0472">Membrane</keyword>
<evidence type="ECO:0000256" key="2">
    <source>
        <dbReference type="ARBA" id="ARBA00022485"/>
    </source>
</evidence>
<keyword evidence="1" id="KW-0813">Transport</keyword>
<evidence type="ECO:0000256" key="6">
    <source>
        <dbReference type="ARBA" id="ARBA00023014"/>
    </source>
</evidence>
<dbReference type="Proteomes" id="UP000055136">
    <property type="component" value="Chromosome"/>
</dbReference>
<keyword evidence="7" id="KW-0812">Transmembrane</keyword>
<evidence type="ECO:0000256" key="1">
    <source>
        <dbReference type="ARBA" id="ARBA00022448"/>
    </source>
</evidence>
<dbReference type="AlphaFoldDB" id="A0A0S2T994"/>
<keyword evidence="10" id="KW-1185">Reference proteome</keyword>
<dbReference type="EMBL" id="CP013099">
    <property type="protein sequence ID" value="ALP51739.1"/>
    <property type="molecule type" value="Genomic_DNA"/>
</dbReference>
<gene>
    <name evidence="9" type="ORF">Tel_00495</name>
</gene>
<evidence type="ECO:0000313" key="9">
    <source>
        <dbReference type="EMBL" id="ALP51739.1"/>
    </source>
</evidence>
<name>A0A0S2T994_9GAMM</name>